<organism evidence="1 2">
    <name type="scientific">Penicilliopsis zonata CBS 506.65</name>
    <dbReference type="NCBI Taxonomy" id="1073090"/>
    <lineage>
        <taxon>Eukaryota</taxon>
        <taxon>Fungi</taxon>
        <taxon>Dikarya</taxon>
        <taxon>Ascomycota</taxon>
        <taxon>Pezizomycotina</taxon>
        <taxon>Eurotiomycetes</taxon>
        <taxon>Eurotiomycetidae</taxon>
        <taxon>Eurotiales</taxon>
        <taxon>Aspergillaceae</taxon>
        <taxon>Penicilliopsis</taxon>
    </lineage>
</organism>
<protein>
    <submittedName>
        <fullName evidence="1">Uncharacterized protein</fullName>
    </submittedName>
</protein>
<dbReference type="Proteomes" id="UP000184188">
    <property type="component" value="Unassembled WGS sequence"/>
</dbReference>
<dbReference type="VEuPathDB" id="FungiDB:ASPZODRAFT_26253"/>
<dbReference type="AlphaFoldDB" id="A0A1L9SET6"/>
<reference evidence="2" key="1">
    <citation type="journal article" date="2017" name="Genome Biol.">
        <title>Comparative genomics reveals high biological diversity and specific adaptations in the industrially and medically important fungal genus Aspergillus.</title>
        <authorList>
            <person name="de Vries R.P."/>
            <person name="Riley R."/>
            <person name="Wiebenga A."/>
            <person name="Aguilar-Osorio G."/>
            <person name="Amillis S."/>
            <person name="Uchima C.A."/>
            <person name="Anderluh G."/>
            <person name="Asadollahi M."/>
            <person name="Askin M."/>
            <person name="Barry K."/>
            <person name="Battaglia E."/>
            <person name="Bayram O."/>
            <person name="Benocci T."/>
            <person name="Braus-Stromeyer S.A."/>
            <person name="Caldana C."/>
            <person name="Canovas D."/>
            <person name="Cerqueira G.C."/>
            <person name="Chen F."/>
            <person name="Chen W."/>
            <person name="Choi C."/>
            <person name="Clum A."/>
            <person name="Dos Santos R.A."/>
            <person name="Damasio A.R."/>
            <person name="Diallinas G."/>
            <person name="Emri T."/>
            <person name="Fekete E."/>
            <person name="Flipphi M."/>
            <person name="Freyberg S."/>
            <person name="Gallo A."/>
            <person name="Gournas C."/>
            <person name="Habgood R."/>
            <person name="Hainaut M."/>
            <person name="Harispe M.L."/>
            <person name="Henrissat B."/>
            <person name="Hilden K.S."/>
            <person name="Hope R."/>
            <person name="Hossain A."/>
            <person name="Karabika E."/>
            <person name="Karaffa L."/>
            <person name="Karanyi Z."/>
            <person name="Krasevec N."/>
            <person name="Kuo A."/>
            <person name="Kusch H."/>
            <person name="LaButti K."/>
            <person name="Lagendijk E.L."/>
            <person name="Lapidus A."/>
            <person name="Levasseur A."/>
            <person name="Lindquist E."/>
            <person name="Lipzen A."/>
            <person name="Logrieco A.F."/>
            <person name="MacCabe A."/>
            <person name="Maekelae M.R."/>
            <person name="Malavazi I."/>
            <person name="Melin P."/>
            <person name="Meyer V."/>
            <person name="Mielnichuk N."/>
            <person name="Miskei M."/>
            <person name="Molnar A.P."/>
            <person name="Mule G."/>
            <person name="Ngan C.Y."/>
            <person name="Orejas M."/>
            <person name="Orosz E."/>
            <person name="Ouedraogo J.P."/>
            <person name="Overkamp K.M."/>
            <person name="Park H.-S."/>
            <person name="Perrone G."/>
            <person name="Piumi F."/>
            <person name="Punt P.J."/>
            <person name="Ram A.F."/>
            <person name="Ramon A."/>
            <person name="Rauscher S."/>
            <person name="Record E."/>
            <person name="Riano-Pachon D.M."/>
            <person name="Robert V."/>
            <person name="Roehrig J."/>
            <person name="Ruller R."/>
            <person name="Salamov A."/>
            <person name="Salih N.S."/>
            <person name="Samson R.A."/>
            <person name="Sandor E."/>
            <person name="Sanguinetti M."/>
            <person name="Schuetze T."/>
            <person name="Sepcic K."/>
            <person name="Shelest E."/>
            <person name="Sherlock G."/>
            <person name="Sophianopoulou V."/>
            <person name="Squina F.M."/>
            <person name="Sun H."/>
            <person name="Susca A."/>
            <person name="Todd R.B."/>
            <person name="Tsang A."/>
            <person name="Unkles S.E."/>
            <person name="van de Wiele N."/>
            <person name="van Rossen-Uffink D."/>
            <person name="Oliveira J.V."/>
            <person name="Vesth T.C."/>
            <person name="Visser J."/>
            <person name="Yu J.-H."/>
            <person name="Zhou M."/>
            <person name="Andersen M.R."/>
            <person name="Archer D.B."/>
            <person name="Baker S.E."/>
            <person name="Benoit I."/>
            <person name="Brakhage A.A."/>
            <person name="Braus G.H."/>
            <person name="Fischer R."/>
            <person name="Frisvad J.C."/>
            <person name="Goldman G.H."/>
            <person name="Houbraken J."/>
            <person name="Oakley B."/>
            <person name="Pocsi I."/>
            <person name="Scazzocchio C."/>
            <person name="Seiboth B."/>
            <person name="vanKuyk P.A."/>
            <person name="Wortman J."/>
            <person name="Dyer P.S."/>
            <person name="Grigoriev I.V."/>
        </authorList>
    </citation>
    <scope>NUCLEOTIDE SEQUENCE [LARGE SCALE GENOMIC DNA]</scope>
    <source>
        <strain evidence="2">CBS 506.65</strain>
    </source>
</reference>
<name>A0A1L9SET6_9EURO</name>
<dbReference type="EMBL" id="KV878344">
    <property type="protein sequence ID" value="OJJ45607.1"/>
    <property type="molecule type" value="Genomic_DNA"/>
</dbReference>
<gene>
    <name evidence="1" type="ORF">ASPZODRAFT_26253</name>
</gene>
<sequence length="189" mass="21226">MTIWHIPLATVELSREGAGLGKWFYIAAPHTFLSRALCRLSLKGSELQAHQWSADHNVTCQSFSWSLETRYVRSGTVQCAYPGVLAAWHWEAKAPQRSNPRDMRRIGSQNTGLVDGLLHTHRPRLCLLRVVCGEVYSARFYLIPKIPPPLLVRTLPLGCTRLAPDFFSLDIRTMMQYASNPGPAPNLSV</sequence>
<accession>A0A1L9SET6</accession>
<dbReference type="GeneID" id="34614497"/>
<evidence type="ECO:0000313" key="2">
    <source>
        <dbReference type="Proteomes" id="UP000184188"/>
    </source>
</evidence>
<keyword evidence="2" id="KW-1185">Reference proteome</keyword>
<dbReference type="RefSeq" id="XP_022580117.1">
    <property type="nucleotide sequence ID" value="XM_022728033.1"/>
</dbReference>
<proteinExistence type="predicted"/>
<evidence type="ECO:0000313" key="1">
    <source>
        <dbReference type="EMBL" id="OJJ45607.1"/>
    </source>
</evidence>